<dbReference type="Proteomes" id="UP000427108">
    <property type="component" value="Chromosome"/>
</dbReference>
<organism evidence="2 3">
    <name type="scientific">Klebsiella oxytoca</name>
    <dbReference type="NCBI Taxonomy" id="571"/>
    <lineage>
        <taxon>Bacteria</taxon>
        <taxon>Pseudomonadati</taxon>
        <taxon>Pseudomonadota</taxon>
        <taxon>Gammaproteobacteria</taxon>
        <taxon>Enterobacterales</taxon>
        <taxon>Enterobacteriaceae</taxon>
        <taxon>Klebsiella/Raoultella group</taxon>
        <taxon>Klebsiella</taxon>
    </lineage>
</organism>
<dbReference type="OrthoDB" id="5836727at2"/>
<dbReference type="InterPro" id="IPR034139">
    <property type="entry name" value="TOPRIM_OLD"/>
</dbReference>
<dbReference type="InterPro" id="IPR022602">
    <property type="entry name" value="DUF2813"/>
</dbReference>
<dbReference type="EMBL" id="CP046115">
    <property type="protein sequence ID" value="QGN37426.1"/>
    <property type="molecule type" value="Genomic_DNA"/>
</dbReference>
<dbReference type="PANTHER" id="PTHR32182:SF19">
    <property type="entry name" value="HOMOLOGY WITH RECF PROTEIN"/>
    <property type="match status" value="1"/>
</dbReference>
<dbReference type="AlphaFoldDB" id="A0A6B8MR70"/>
<evidence type="ECO:0000313" key="3">
    <source>
        <dbReference type="Proteomes" id="UP000427108"/>
    </source>
</evidence>
<dbReference type="CDD" id="cd01026">
    <property type="entry name" value="TOPRIM_OLD"/>
    <property type="match status" value="1"/>
</dbReference>
<evidence type="ECO:0000313" key="2">
    <source>
        <dbReference type="EMBL" id="QGN37426.1"/>
    </source>
</evidence>
<dbReference type="GO" id="GO:0006302">
    <property type="term" value="P:double-strand break repair"/>
    <property type="evidence" value="ECO:0007669"/>
    <property type="project" value="TreeGrafter"/>
</dbReference>
<dbReference type="PROSITE" id="PS50880">
    <property type="entry name" value="TOPRIM"/>
    <property type="match status" value="1"/>
</dbReference>
<evidence type="ECO:0000259" key="1">
    <source>
        <dbReference type="PROSITE" id="PS50880"/>
    </source>
</evidence>
<sequence>MHLERVEIVGFRGINRLSLTLEQNNVLIGENAWGKSSLLDALTLLLSPELDLYRFVREDFWFPPGDVLGRERHLHIILTFRENEPGRHRVRRYRPLSSCWVPCEDGYQRVFYRLEGELTDDDSVMTLRSFINGEGEALELDDIDEQARHLVRLMPVLRLRDARFMRRIHNGAVPHTPQIEITARQLDYLSRELMHHPQNLTDGQIRQGLSAMVQLLEHYFAEQSSAQSRNRLMRRYSHDEQRSWRYLDIINRMIDKPGGRSHRVILLGLFSTLLQAKGTVRLDRDARPLLLIEDPETRLHPIMLSVAWHLLNLLPLQRVTTTNSGELLSLTPVEHVCRLVRESSRVSAWRLGPGGMNAEDSRRIAFHIRFNRASSLFARCWLLVEGETETWVINELARQCGHHFDAEGVKVIEFAQSGLKPLIKFARRMGIEWHVLVDGDEAGKKYAATVRGLLNDDKTLERDHLTTLPAMDMEHFMYRQGFDDVYHRVAQLPMNIPMNMRRVITKAIHRSSKPDLAIEVAMEAGRRGVDAIPTLLKKMFSRVLWLARGRAD</sequence>
<dbReference type="InterPro" id="IPR006171">
    <property type="entry name" value="TOPRIM_dom"/>
</dbReference>
<protein>
    <submittedName>
        <fullName evidence="2">DUF2813 domain-containing protein</fullName>
    </submittedName>
</protein>
<dbReference type="SUPFAM" id="SSF52540">
    <property type="entry name" value="P-loop containing nucleoside triphosphate hydrolases"/>
    <property type="match status" value="1"/>
</dbReference>
<dbReference type="PANTHER" id="PTHR32182">
    <property type="entry name" value="DNA REPLICATION AND REPAIR PROTEIN RECF"/>
    <property type="match status" value="1"/>
</dbReference>
<name>A0A6B8MR70_KLEOX</name>
<reference evidence="2 3" key="1">
    <citation type="submission" date="2019-11" db="EMBL/GenBank/DDBJ databases">
        <title>Isolation and Application of One Kind of P-Hydroxybenzoic Acid Degrading Bacterium in Mitigating Cropping Obstacle of Cucumber.</title>
        <authorList>
            <person name="Wu F."/>
            <person name="An Y."/>
        </authorList>
    </citation>
    <scope>NUCLEOTIDE SEQUENCE [LARGE SCALE GENOMIC DNA]</scope>
    <source>
        <strain evidence="2 3">P620</strain>
    </source>
</reference>
<dbReference type="Pfam" id="PF11398">
    <property type="entry name" value="DUF2813"/>
    <property type="match status" value="1"/>
</dbReference>
<dbReference type="RefSeq" id="WP_154679880.1">
    <property type="nucleotide sequence ID" value="NZ_CP046115.1"/>
</dbReference>
<dbReference type="InterPro" id="IPR027417">
    <property type="entry name" value="P-loop_NTPase"/>
</dbReference>
<dbReference type="Pfam" id="PF20469">
    <property type="entry name" value="OLD-like_TOPRIM"/>
    <property type="match status" value="1"/>
</dbReference>
<accession>A0A6B8MR70</accession>
<feature type="domain" description="Toprim" evidence="1">
    <location>
        <begin position="379"/>
        <end position="466"/>
    </location>
</feature>
<proteinExistence type="predicted"/>
<gene>
    <name evidence="2" type="ORF">GJ746_08945</name>
</gene>
<dbReference type="GO" id="GO:0000731">
    <property type="term" value="P:DNA synthesis involved in DNA repair"/>
    <property type="evidence" value="ECO:0007669"/>
    <property type="project" value="TreeGrafter"/>
</dbReference>
<dbReference type="Gene3D" id="3.40.50.300">
    <property type="entry name" value="P-loop containing nucleotide triphosphate hydrolases"/>
    <property type="match status" value="1"/>
</dbReference>